<gene>
    <name evidence="1" type="ORF">Sradi_6575100</name>
</gene>
<protein>
    <submittedName>
        <fullName evidence="1">Uncharacterized protein</fullName>
    </submittedName>
</protein>
<dbReference type="AlphaFoldDB" id="A0AAW2JZJ3"/>
<reference evidence="1" key="1">
    <citation type="submission" date="2020-06" db="EMBL/GenBank/DDBJ databases">
        <authorList>
            <person name="Li T."/>
            <person name="Hu X."/>
            <person name="Zhang T."/>
            <person name="Song X."/>
            <person name="Zhang H."/>
            <person name="Dai N."/>
            <person name="Sheng W."/>
            <person name="Hou X."/>
            <person name="Wei L."/>
        </authorList>
    </citation>
    <scope>NUCLEOTIDE SEQUENCE</scope>
    <source>
        <strain evidence="1">G02</strain>
        <tissue evidence="1">Leaf</tissue>
    </source>
</reference>
<reference evidence="1" key="2">
    <citation type="journal article" date="2024" name="Plant">
        <title>Genomic evolution and insights into agronomic trait innovations of Sesamum species.</title>
        <authorList>
            <person name="Miao H."/>
            <person name="Wang L."/>
            <person name="Qu L."/>
            <person name="Liu H."/>
            <person name="Sun Y."/>
            <person name="Le M."/>
            <person name="Wang Q."/>
            <person name="Wei S."/>
            <person name="Zheng Y."/>
            <person name="Lin W."/>
            <person name="Duan Y."/>
            <person name="Cao H."/>
            <person name="Xiong S."/>
            <person name="Wang X."/>
            <person name="Wei L."/>
            <person name="Li C."/>
            <person name="Ma Q."/>
            <person name="Ju M."/>
            <person name="Zhao R."/>
            <person name="Li G."/>
            <person name="Mu C."/>
            <person name="Tian Q."/>
            <person name="Mei H."/>
            <person name="Zhang T."/>
            <person name="Gao T."/>
            <person name="Zhang H."/>
        </authorList>
    </citation>
    <scope>NUCLEOTIDE SEQUENCE</scope>
    <source>
        <strain evidence="1">G02</strain>
    </source>
</reference>
<evidence type="ECO:0000313" key="1">
    <source>
        <dbReference type="EMBL" id="KAL0299153.1"/>
    </source>
</evidence>
<dbReference type="EMBL" id="JACGWJ010000031">
    <property type="protein sequence ID" value="KAL0299153.1"/>
    <property type="molecule type" value="Genomic_DNA"/>
</dbReference>
<sequence length="83" mass="9408">MQMLDVRDSREEARTAFLLSTYQKTPLSMTSKMSAEWFGSPLPTALVQITQEVFRQLATTTAVAQYVAEQGLLPRLPRRPHRG</sequence>
<comment type="caution">
    <text evidence="1">The sequence shown here is derived from an EMBL/GenBank/DDBJ whole genome shotgun (WGS) entry which is preliminary data.</text>
</comment>
<name>A0AAW2JZJ3_SESRA</name>
<accession>A0AAW2JZJ3</accession>
<organism evidence="1">
    <name type="scientific">Sesamum radiatum</name>
    <name type="common">Black benniseed</name>
    <dbReference type="NCBI Taxonomy" id="300843"/>
    <lineage>
        <taxon>Eukaryota</taxon>
        <taxon>Viridiplantae</taxon>
        <taxon>Streptophyta</taxon>
        <taxon>Embryophyta</taxon>
        <taxon>Tracheophyta</taxon>
        <taxon>Spermatophyta</taxon>
        <taxon>Magnoliopsida</taxon>
        <taxon>eudicotyledons</taxon>
        <taxon>Gunneridae</taxon>
        <taxon>Pentapetalae</taxon>
        <taxon>asterids</taxon>
        <taxon>lamiids</taxon>
        <taxon>Lamiales</taxon>
        <taxon>Pedaliaceae</taxon>
        <taxon>Sesamum</taxon>
    </lineage>
</organism>
<proteinExistence type="predicted"/>